<dbReference type="FunFam" id="3.30.200.20:FF:000309">
    <property type="entry name" value="Leucine-rich repeat receptor protein kinase MSP1"/>
    <property type="match status" value="1"/>
</dbReference>
<keyword evidence="15" id="KW-0675">Receptor</keyword>
<keyword evidence="23" id="KW-1185">Reference proteome</keyword>
<evidence type="ECO:0000256" key="11">
    <source>
        <dbReference type="ARBA" id="ARBA00022777"/>
    </source>
</evidence>
<evidence type="ECO:0000256" key="15">
    <source>
        <dbReference type="ARBA" id="ARBA00023170"/>
    </source>
</evidence>
<dbReference type="Proteomes" id="UP000541444">
    <property type="component" value="Unassembled WGS sequence"/>
</dbReference>
<evidence type="ECO:0000256" key="16">
    <source>
        <dbReference type="ARBA" id="ARBA00023180"/>
    </source>
</evidence>
<keyword evidence="9" id="KW-0677">Repeat</keyword>
<name>A0A7J7N416_9MAGN</name>
<dbReference type="EMBL" id="JACGCM010001123">
    <property type="protein sequence ID" value="KAF6161648.1"/>
    <property type="molecule type" value="Genomic_DNA"/>
</dbReference>
<evidence type="ECO:0000256" key="1">
    <source>
        <dbReference type="ARBA" id="ARBA00004479"/>
    </source>
</evidence>
<dbReference type="GO" id="GO:0016020">
    <property type="term" value="C:membrane"/>
    <property type="evidence" value="ECO:0007669"/>
    <property type="project" value="UniProtKB-SubCell"/>
</dbReference>
<dbReference type="PROSITE" id="PS00107">
    <property type="entry name" value="PROTEIN_KINASE_ATP"/>
    <property type="match status" value="1"/>
</dbReference>
<feature type="binding site" evidence="19">
    <location>
        <position position="158"/>
    </location>
    <ligand>
        <name>ATP</name>
        <dbReference type="ChEBI" id="CHEBI:30616"/>
    </ligand>
</feature>
<evidence type="ECO:0000313" key="23">
    <source>
        <dbReference type="Proteomes" id="UP000541444"/>
    </source>
</evidence>
<dbReference type="SUPFAM" id="SSF56112">
    <property type="entry name" value="Protein kinase-like (PK-like)"/>
    <property type="match status" value="1"/>
</dbReference>
<proteinExistence type="predicted"/>
<dbReference type="InterPro" id="IPR051420">
    <property type="entry name" value="Ser_Thr_Kinases_DiverseReg"/>
</dbReference>
<evidence type="ECO:0000256" key="14">
    <source>
        <dbReference type="ARBA" id="ARBA00023136"/>
    </source>
</evidence>
<dbReference type="PANTHER" id="PTHR48005">
    <property type="entry name" value="LEUCINE RICH REPEAT KINASE 2"/>
    <property type="match status" value="1"/>
</dbReference>
<evidence type="ECO:0000256" key="13">
    <source>
        <dbReference type="ARBA" id="ARBA00022989"/>
    </source>
</evidence>
<evidence type="ECO:0000259" key="21">
    <source>
        <dbReference type="PROSITE" id="PS50011"/>
    </source>
</evidence>
<evidence type="ECO:0000256" key="10">
    <source>
        <dbReference type="ARBA" id="ARBA00022741"/>
    </source>
</evidence>
<keyword evidence="5" id="KW-0433">Leucine-rich repeat</keyword>
<comment type="caution">
    <text evidence="22">The sequence shown here is derived from an EMBL/GenBank/DDBJ whole genome shotgun (WGS) entry which is preliminary data.</text>
</comment>
<keyword evidence="12 19" id="KW-0067">ATP-binding</keyword>
<comment type="catalytic activity">
    <reaction evidence="17">
        <text>L-threonyl-[protein] + ATP = O-phospho-L-threonyl-[protein] + ADP + H(+)</text>
        <dbReference type="Rhea" id="RHEA:46608"/>
        <dbReference type="Rhea" id="RHEA-COMP:11060"/>
        <dbReference type="Rhea" id="RHEA-COMP:11605"/>
        <dbReference type="ChEBI" id="CHEBI:15378"/>
        <dbReference type="ChEBI" id="CHEBI:30013"/>
        <dbReference type="ChEBI" id="CHEBI:30616"/>
        <dbReference type="ChEBI" id="CHEBI:61977"/>
        <dbReference type="ChEBI" id="CHEBI:456216"/>
        <dbReference type="EC" id="2.7.11.1"/>
    </reaction>
</comment>
<dbReference type="InterPro" id="IPR011009">
    <property type="entry name" value="Kinase-like_dom_sf"/>
</dbReference>
<evidence type="ECO:0000256" key="4">
    <source>
        <dbReference type="ARBA" id="ARBA00022553"/>
    </source>
</evidence>
<reference evidence="22 23" key="1">
    <citation type="journal article" date="2020" name="IScience">
        <title>Genome Sequencing of the Endangered Kingdonia uniflora (Circaeasteraceae, Ranunculales) Reveals Potential Mechanisms of Evolutionary Specialization.</title>
        <authorList>
            <person name="Sun Y."/>
            <person name="Deng T."/>
            <person name="Zhang A."/>
            <person name="Moore M.J."/>
            <person name="Landis J.B."/>
            <person name="Lin N."/>
            <person name="Zhang H."/>
            <person name="Zhang X."/>
            <person name="Huang J."/>
            <person name="Zhang X."/>
            <person name="Sun H."/>
            <person name="Wang H."/>
        </authorList>
    </citation>
    <scope>NUCLEOTIDE SEQUENCE [LARGE SCALE GENOMIC DNA]</scope>
    <source>
        <strain evidence="22">TB1705</strain>
        <tissue evidence="22">Leaf</tissue>
    </source>
</reference>
<gene>
    <name evidence="22" type="ORF">GIB67_017286</name>
</gene>
<evidence type="ECO:0000256" key="18">
    <source>
        <dbReference type="ARBA" id="ARBA00048679"/>
    </source>
</evidence>
<feature type="non-terminal residue" evidence="22">
    <location>
        <position position="1"/>
    </location>
</feature>
<dbReference type="Gene3D" id="1.10.510.10">
    <property type="entry name" value="Transferase(Phosphotransferase) domain 1"/>
    <property type="match status" value="1"/>
</dbReference>
<keyword evidence="10 19" id="KW-0547">Nucleotide-binding</keyword>
<keyword evidence="8" id="KW-0732">Signal</keyword>
<evidence type="ECO:0000256" key="6">
    <source>
        <dbReference type="ARBA" id="ARBA00022679"/>
    </source>
</evidence>
<evidence type="ECO:0000256" key="12">
    <source>
        <dbReference type="ARBA" id="ARBA00022840"/>
    </source>
</evidence>
<keyword evidence="11" id="KW-0418">Kinase</keyword>
<dbReference type="InterPro" id="IPR008266">
    <property type="entry name" value="Tyr_kinase_AS"/>
</dbReference>
<protein>
    <recommendedName>
        <fullName evidence="2">non-specific serine/threonine protein kinase</fullName>
        <ecNumber evidence="2">2.7.11.1</ecNumber>
    </recommendedName>
</protein>
<dbReference type="Gene3D" id="3.80.10.10">
    <property type="entry name" value="Ribonuclease Inhibitor"/>
    <property type="match status" value="1"/>
</dbReference>
<sequence>MLSLTSIDVSYNQLEGPIPNGGVFENSSIKAFQNNNGLCGRVKGLQPCRGYSITKKSNGEDKHKILIGFISSILGALILLIAFTAFIFFLRRNSHVHKEAKETNHENLFCIWDFDGRVVYEDIIAATEDFDAKYCVGTGRYGSVYIAELSAGQVVAVKRLHSSEGDEIVDQKVFTNEIYVLAEIRHRNILKLHGFCSHIHHSFLICEYLVHGSLGKVLCNIEEATKLDWTKRINIVKSVANALAYMHHGSSQTIVHRDISSNNILLDAEYEACISDFGTARLLNPHSSNWTAQAGAYGYVAPELAHSMRVTDKCDVYSFGVVTLEVITGKHPGDLISDLTSSPPSPPLGYNILVKDILDPCLSAPPVHIAEELFTIVKLAFKCISVSPQSRLEVANGSGLGYTVTVKMKIKMLDVKIEDVEDVRFECLRIRIEK</sequence>
<evidence type="ECO:0000256" key="9">
    <source>
        <dbReference type="ARBA" id="ARBA00022737"/>
    </source>
</evidence>
<dbReference type="GO" id="GO:0004674">
    <property type="term" value="F:protein serine/threonine kinase activity"/>
    <property type="evidence" value="ECO:0007669"/>
    <property type="project" value="UniProtKB-KW"/>
</dbReference>
<evidence type="ECO:0000313" key="22">
    <source>
        <dbReference type="EMBL" id="KAF6161648.1"/>
    </source>
</evidence>
<dbReference type="AlphaFoldDB" id="A0A7J7N416"/>
<evidence type="ECO:0000256" key="5">
    <source>
        <dbReference type="ARBA" id="ARBA00022614"/>
    </source>
</evidence>
<evidence type="ECO:0000256" key="3">
    <source>
        <dbReference type="ARBA" id="ARBA00022527"/>
    </source>
</evidence>
<dbReference type="InterPro" id="IPR017441">
    <property type="entry name" value="Protein_kinase_ATP_BS"/>
</dbReference>
<dbReference type="FunFam" id="1.10.510.10:FF:000479">
    <property type="entry name" value="Leucine-rich repeat receptor-like protein kinase"/>
    <property type="match status" value="1"/>
</dbReference>
<evidence type="ECO:0000256" key="20">
    <source>
        <dbReference type="SAM" id="Phobius"/>
    </source>
</evidence>
<feature type="transmembrane region" description="Helical" evidence="20">
    <location>
        <begin position="65"/>
        <end position="90"/>
    </location>
</feature>
<keyword evidence="6" id="KW-0808">Transferase</keyword>
<evidence type="ECO:0000256" key="7">
    <source>
        <dbReference type="ARBA" id="ARBA00022692"/>
    </source>
</evidence>
<keyword evidence="16" id="KW-0325">Glycoprotein</keyword>
<dbReference type="PROSITE" id="PS50011">
    <property type="entry name" value="PROTEIN_KINASE_DOM"/>
    <property type="match status" value="1"/>
</dbReference>
<dbReference type="OrthoDB" id="676979at2759"/>
<dbReference type="EC" id="2.7.11.1" evidence="2"/>
<evidence type="ECO:0000256" key="2">
    <source>
        <dbReference type="ARBA" id="ARBA00012513"/>
    </source>
</evidence>
<dbReference type="Gene3D" id="3.30.200.20">
    <property type="entry name" value="Phosphorylase Kinase, domain 1"/>
    <property type="match status" value="1"/>
</dbReference>
<feature type="domain" description="Protein kinase" evidence="21">
    <location>
        <begin position="130"/>
        <end position="403"/>
    </location>
</feature>
<evidence type="ECO:0000256" key="17">
    <source>
        <dbReference type="ARBA" id="ARBA00047899"/>
    </source>
</evidence>
<dbReference type="GO" id="GO:0005524">
    <property type="term" value="F:ATP binding"/>
    <property type="evidence" value="ECO:0007669"/>
    <property type="project" value="UniProtKB-UniRule"/>
</dbReference>
<keyword evidence="14 20" id="KW-0472">Membrane</keyword>
<dbReference type="PROSITE" id="PS00109">
    <property type="entry name" value="PROTEIN_KINASE_TYR"/>
    <property type="match status" value="1"/>
</dbReference>
<accession>A0A7J7N416</accession>
<keyword evidence="7 20" id="KW-0812">Transmembrane</keyword>
<comment type="subcellular location">
    <subcellularLocation>
        <location evidence="1">Membrane</location>
        <topology evidence="1">Single-pass type I membrane protein</topology>
    </subcellularLocation>
</comment>
<evidence type="ECO:0000256" key="8">
    <source>
        <dbReference type="ARBA" id="ARBA00022729"/>
    </source>
</evidence>
<organism evidence="22 23">
    <name type="scientific">Kingdonia uniflora</name>
    <dbReference type="NCBI Taxonomy" id="39325"/>
    <lineage>
        <taxon>Eukaryota</taxon>
        <taxon>Viridiplantae</taxon>
        <taxon>Streptophyta</taxon>
        <taxon>Embryophyta</taxon>
        <taxon>Tracheophyta</taxon>
        <taxon>Spermatophyta</taxon>
        <taxon>Magnoliopsida</taxon>
        <taxon>Ranunculales</taxon>
        <taxon>Circaeasteraceae</taxon>
        <taxon>Kingdonia</taxon>
    </lineage>
</organism>
<keyword evidence="13 20" id="KW-1133">Transmembrane helix</keyword>
<dbReference type="Pfam" id="PF00069">
    <property type="entry name" value="Pkinase"/>
    <property type="match status" value="1"/>
</dbReference>
<dbReference type="PANTHER" id="PTHR48005:SF70">
    <property type="entry name" value="MDIS1-INTERACTING RECEPTOR LIKE KINASE 2-LIKE"/>
    <property type="match status" value="1"/>
</dbReference>
<keyword evidence="4" id="KW-0597">Phosphoprotein</keyword>
<keyword evidence="3" id="KW-0723">Serine/threonine-protein kinase</keyword>
<comment type="catalytic activity">
    <reaction evidence="18">
        <text>L-seryl-[protein] + ATP = O-phospho-L-seryl-[protein] + ADP + H(+)</text>
        <dbReference type="Rhea" id="RHEA:17989"/>
        <dbReference type="Rhea" id="RHEA-COMP:9863"/>
        <dbReference type="Rhea" id="RHEA-COMP:11604"/>
        <dbReference type="ChEBI" id="CHEBI:15378"/>
        <dbReference type="ChEBI" id="CHEBI:29999"/>
        <dbReference type="ChEBI" id="CHEBI:30616"/>
        <dbReference type="ChEBI" id="CHEBI:83421"/>
        <dbReference type="ChEBI" id="CHEBI:456216"/>
        <dbReference type="EC" id="2.7.11.1"/>
    </reaction>
</comment>
<dbReference type="InterPro" id="IPR000719">
    <property type="entry name" value="Prot_kinase_dom"/>
</dbReference>
<dbReference type="InterPro" id="IPR032675">
    <property type="entry name" value="LRR_dom_sf"/>
</dbReference>
<evidence type="ECO:0000256" key="19">
    <source>
        <dbReference type="PROSITE-ProRule" id="PRU10141"/>
    </source>
</evidence>